<organism evidence="9 10">
    <name type="scientific">Halomarina salina</name>
    <dbReference type="NCBI Taxonomy" id="1872699"/>
    <lineage>
        <taxon>Archaea</taxon>
        <taxon>Methanobacteriati</taxon>
        <taxon>Methanobacteriota</taxon>
        <taxon>Stenosarchaea group</taxon>
        <taxon>Halobacteria</taxon>
        <taxon>Halobacteriales</taxon>
        <taxon>Natronomonadaceae</taxon>
        <taxon>Halomarina</taxon>
    </lineage>
</organism>
<dbReference type="PROSITE" id="PS51257">
    <property type="entry name" value="PROKAR_LIPOPROTEIN"/>
    <property type="match status" value="1"/>
</dbReference>
<comment type="caution">
    <text evidence="9">The sequence shown here is derived from an EMBL/GenBank/DDBJ whole genome shotgun (WGS) entry which is preliminary data.</text>
</comment>
<dbReference type="PANTHER" id="PTHR13887">
    <property type="entry name" value="GLUTATHIONE S-TRANSFERASE KAPPA"/>
    <property type="match status" value="1"/>
</dbReference>
<proteinExistence type="inferred from homology"/>
<evidence type="ECO:0000256" key="6">
    <source>
        <dbReference type="ARBA" id="ARBA00023157"/>
    </source>
</evidence>
<evidence type="ECO:0000256" key="2">
    <source>
        <dbReference type="ARBA" id="ARBA00007787"/>
    </source>
</evidence>
<accession>A0ABD5RJL1</accession>
<dbReference type="GO" id="GO:0016491">
    <property type="term" value="F:oxidoreductase activity"/>
    <property type="evidence" value="ECO:0007669"/>
    <property type="project" value="UniProtKB-KW"/>
</dbReference>
<evidence type="ECO:0000256" key="7">
    <source>
        <dbReference type="ARBA" id="ARBA00023284"/>
    </source>
</evidence>
<feature type="domain" description="Thioredoxin" evidence="8">
    <location>
        <begin position="29"/>
        <end position="178"/>
    </location>
</feature>
<dbReference type="AlphaFoldDB" id="A0ABD5RJL1"/>
<evidence type="ECO:0000256" key="5">
    <source>
        <dbReference type="ARBA" id="ARBA00023002"/>
    </source>
</evidence>
<dbReference type="PROSITE" id="PS51318">
    <property type="entry name" value="TAT"/>
    <property type="match status" value="1"/>
</dbReference>
<keyword evidence="7" id="KW-0676">Redox-active center</keyword>
<keyword evidence="3" id="KW-0732">Signal</keyword>
<gene>
    <name evidence="9" type="ORF">ACFPYI_04145</name>
</gene>
<evidence type="ECO:0000313" key="9">
    <source>
        <dbReference type="EMBL" id="MFC5970514.1"/>
    </source>
</evidence>
<evidence type="ECO:0000256" key="3">
    <source>
        <dbReference type="ARBA" id="ARBA00022729"/>
    </source>
</evidence>
<sequence>MTSTRRRFLLAGGAVAATGLTGCLSSGSADLPDDVPDTAVTNAPVPNSPGDYDYATMGSGDNPTVVYFGDWKCPHCATFSTNVLPTIVSEFVEPGDLDLRFRAWNIFQNDDVRAARAGLGVWNVDPATYWTFHEYVMANQAGPHSQEWATTDWLTTAAEKVGVSDVDAVRSQIENEQFGSLFSDSQNAARQFGLQGTPGLIVDGQRVRAMESEALPESTRNALEQFASQ</sequence>
<keyword evidence="10" id="KW-1185">Reference proteome</keyword>
<dbReference type="InterPro" id="IPR036249">
    <property type="entry name" value="Thioredoxin-like_sf"/>
</dbReference>
<dbReference type="PANTHER" id="PTHR13887:SF14">
    <property type="entry name" value="DISULFIDE BOND FORMATION PROTEIN D"/>
    <property type="match status" value="1"/>
</dbReference>
<evidence type="ECO:0000256" key="1">
    <source>
        <dbReference type="ARBA" id="ARBA00005791"/>
    </source>
</evidence>
<dbReference type="InterPro" id="IPR013766">
    <property type="entry name" value="Thioredoxin_domain"/>
</dbReference>
<dbReference type="Pfam" id="PF13462">
    <property type="entry name" value="Thioredoxin_4"/>
    <property type="match status" value="1"/>
</dbReference>
<dbReference type="EMBL" id="JBHSQH010000001">
    <property type="protein sequence ID" value="MFC5970514.1"/>
    <property type="molecule type" value="Genomic_DNA"/>
</dbReference>
<dbReference type="SUPFAM" id="SSF52833">
    <property type="entry name" value="Thioredoxin-like"/>
    <property type="match status" value="1"/>
</dbReference>
<evidence type="ECO:0000313" key="10">
    <source>
        <dbReference type="Proteomes" id="UP001596099"/>
    </source>
</evidence>
<dbReference type="InterPro" id="IPR012336">
    <property type="entry name" value="Thioredoxin-like_fold"/>
</dbReference>
<comment type="similarity">
    <text evidence="2">Belongs to the glutaredoxin family.</text>
</comment>
<evidence type="ECO:0000259" key="8">
    <source>
        <dbReference type="PROSITE" id="PS51352"/>
    </source>
</evidence>
<dbReference type="Proteomes" id="UP001596099">
    <property type="component" value="Unassembled WGS sequence"/>
</dbReference>
<dbReference type="RefSeq" id="WP_247419830.1">
    <property type="nucleotide sequence ID" value="NZ_JALLGW010000002.1"/>
</dbReference>
<keyword evidence="4" id="KW-0813">Transport</keyword>
<keyword evidence="6" id="KW-1015">Disulfide bond</keyword>
<keyword evidence="5" id="KW-0560">Oxidoreductase</keyword>
<protein>
    <submittedName>
        <fullName evidence="9">DsbA family protein</fullName>
    </submittedName>
</protein>
<reference evidence="9 10" key="1">
    <citation type="journal article" date="2019" name="Int. J. Syst. Evol. Microbiol.">
        <title>The Global Catalogue of Microorganisms (GCM) 10K type strain sequencing project: providing services to taxonomists for standard genome sequencing and annotation.</title>
        <authorList>
            <consortium name="The Broad Institute Genomics Platform"/>
            <consortium name="The Broad Institute Genome Sequencing Center for Infectious Disease"/>
            <person name="Wu L."/>
            <person name="Ma J."/>
        </authorList>
    </citation>
    <scope>NUCLEOTIDE SEQUENCE [LARGE SCALE GENOMIC DNA]</scope>
    <source>
        <strain evidence="9 10">CGMCC 1.12543</strain>
    </source>
</reference>
<keyword evidence="4" id="KW-0249">Electron transport</keyword>
<name>A0ABD5RJL1_9EURY</name>
<evidence type="ECO:0000256" key="4">
    <source>
        <dbReference type="ARBA" id="ARBA00022982"/>
    </source>
</evidence>
<comment type="similarity">
    <text evidence="1">Belongs to the thioredoxin family. DsbA subfamily.</text>
</comment>
<dbReference type="Gene3D" id="3.40.30.10">
    <property type="entry name" value="Glutaredoxin"/>
    <property type="match status" value="1"/>
</dbReference>
<dbReference type="InterPro" id="IPR006311">
    <property type="entry name" value="TAT_signal"/>
</dbReference>
<dbReference type="PROSITE" id="PS51352">
    <property type="entry name" value="THIOREDOXIN_2"/>
    <property type="match status" value="1"/>
</dbReference>